<reference evidence="4 5" key="1">
    <citation type="journal article" date="2018" name="Sci. Rep.">
        <title>Genome sequence of the cauliflower mushroom Sparassis crispa (Hanabiratake) and its association with beneficial usage.</title>
        <authorList>
            <person name="Kiyama R."/>
            <person name="Furutani Y."/>
            <person name="Kawaguchi K."/>
            <person name="Nakanishi T."/>
        </authorList>
    </citation>
    <scope>NUCLEOTIDE SEQUENCE [LARGE SCALE GENOMIC DNA]</scope>
</reference>
<feature type="region of interest" description="Disordered" evidence="2">
    <location>
        <begin position="1"/>
        <end position="141"/>
    </location>
</feature>
<dbReference type="STRING" id="139825.A0A401GCH7"/>
<feature type="compositionally biased region" description="Low complexity" evidence="2">
    <location>
        <begin position="100"/>
        <end position="135"/>
    </location>
</feature>
<dbReference type="GeneID" id="38776772"/>
<feature type="region of interest" description="Disordered" evidence="2">
    <location>
        <begin position="725"/>
        <end position="747"/>
    </location>
</feature>
<dbReference type="InterPro" id="IPR029191">
    <property type="entry name" value="Uds1"/>
</dbReference>
<evidence type="ECO:0000313" key="5">
    <source>
        <dbReference type="Proteomes" id="UP000287166"/>
    </source>
</evidence>
<dbReference type="PANTHER" id="PTHR23159">
    <property type="entry name" value="CENTROSOMAL PROTEIN 2"/>
    <property type="match status" value="1"/>
</dbReference>
<dbReference type="PANTHER" id="PTHR23159:SF31">
    <property type="entry name" value="CENTROSOME-ASSOCIATED PROTEIN CEP250 ISOFORM X1"/>
    <property type="match status" value="1"/>
</dbReference>
<feature type="domain" description="Up-regulated during septation protein 1" evidence="3">
    <location>
        <begin position="171"/>
        <end position="282"/>
    </location>
</feature>
<evidence type="ECO:0000313" key="4">
    <source>
        <dbReference type="EMBL" id="GBE79855.1"/>
    </source>
</evidence>
<organism evidence="4 5">
    <name type="scientific">Sparassis crispa</name>
    <dbReference type="NCBI Taxonomy" id="139825"/>
    <lineage>
        <taxon>Eukaryota</taxon>
        <taxon>Fungi</taxon>
        <taxon>Dikarya</taxon>
        <taxon>Basidiomycota</taxon>
        <taxon>Agaricomycotina</taxon>
        <taxon>Agaricomycetes</taxon>
        <taxon>Polyporales</taxon>
        <taxon>Sparassidaceae</taxon>
        <taxon>Sparassis</taxon>
    </lineage>
</organism>
<feature type="coiled-coil region" evidence="1">
    <location>
        <begin position="909"/>
        <end position="961"/>
    </location>
</feature>
<protein>
    <recommendedName>
        <fullName evidence="3">Up-regulated during septation protein 1 domain-containing protein</fullName>
    </recommendedName>
</protein>
<keyword evidence="1" id="KW-0175">Coiled coil</keyword>
<dbReference type="AlphaFoldDB" id="A0A401GCH7"/>
<comment type="caution">
    <text evidence="4">The sequence shown here is derived from an EMBL/GenBank/DDBJ whole genome shotgun (WGS) entry which is preliminary data.</text>
</comment>
<name>A0A401GCH7_9APHY</name>
<feature type="coiled-coil region" evidence="1">
    <location>
        <begin position="237"/>
        <end position="271"/>
    </location>
</feature>
<feature type="compositionally biased region" description="Low complexity" evidence="2">
    <location>
        <begin position="40"/>
        <end position="55"/>
    </location>
</feature>
<evidence type="ECO:0000259" key="3">
    <source>
        <dbReference type="Pfam" id="PF15456"/>
    </source>
</evidence>
<feature type="compositionally biased region" description="Low complexity" evidence="2">
    <location>
        <begin position="322"/>
        <end position="331"/>
    </location>
</feature>
<keyword evidence="5" id="KW-1185">Reference proteome</keyword>
<dbReference type="InParanoid" id="A0A401GCH7"/>
<feature type="compositionally biased region" description="Pro residues" evidence="2">
    <location>
        <begin position="22"/>
        <end position="39"/>
    </location>
</feature>
<proteinExistence type="predicted"/>
<evidence type="ECO:0000256" key="1">
    <source>
        <dbReference type="SAM" id="Coils"/>
    </source>
</evidence>
<sequence length="965" mass="106872">MNGVRRFLAGGTASTPTSQQFPLPPDSPAASPLPPPPATAPLFFPGKPSWPSSPIQSPPDSPAVSPKTTTAALFFRKEKQKPPRGSTGSTYRAEDDAGNSSYRSSQSPRSSIGIVSPSRSQASSSPIAGPSSPRALPQRVSELSRKLPERIEVDVKRASESFSTRDDLLVSLLASEAIVDSRACEILSAEEVEELKKEHQVLASRLVAITKKLSLETKIRDAAASLSKANASYKNVSKQTSEQFEAANRKVELAQKELWRVSERANEIQRRLLEHRAGVLSYSVRSLEQKANPHAQDGSNGDSSTSGYNTPNRSSQMSAPPSSITSIQTTSSTGRFDGAHFFAGHSDAVVPQVPKLPLSPTDVSALEEKLKAATNALEAATSRQAETSRELAMSQLEKEQIETSLGMDLQAAEDTIAALEREISKVEDMEAQLHELEAEKEGWMQERVELEERRREVDTLERRLEVLEERSGETNEIKNLLAREREQSKVLLEEKEREIEEMKLMWDADRDAWLLEKGALQDDAESKTQLTECSGALRDLMSTYEIPLSSRDGSHLGLVLSIRKHMDDQRIKLNMTTQVQQEWSSIRAKLEDDIRVSLDKHQALSVELEETFRAREEVTIQLGELEAQLVDTQRAREEAMIEVAELEAQLEQTRRAGEEARIQVRELEAQLKEQALVQITAASMQTSAQPQTVVEYKADASAIVEMLRPLWAVLPSAEARASRLGSRNFRPASPSSSPIAGRSQQSLSEMDVRSLKTLYDPKSAPLGTVGGNFTVEGFVGRVQALVTDDRALIERLLRFAQAHDLLKKNAERAQKLAQDSNAALETYHKQVKTLEDRNMALLSRHSALQDEVDYLQDSVDRIMAEKLEIETQAEEQAETCRQLTDANNTLSARALNLASEAASASDSVRKQMESQLAETNASLAEAKEEIEAMHRSQQTQQMALMEELNSMQTENANLRAQLRKK</sequence>
<feature type="coiled-coil region" evidence="1">
    <location>
        <begin position="363"/>
        <end position="505"/>
    </location>
</feature>
<dbReference type="Proteomes" id="UP000287166">
    <property type="component" value="Unassembled WGS sequence"/>
</dbReference>
<feature type="coiled-coil region" evidence="1">
    <location>
        <begin position="608"/>
        <end position="670"/>
    </location>
</feature>
<feature type="compositionally biased region" description="Polar residues" evidence="2">
    <location>
        <begin position="733"/>
        <end position="747"/>
    </location>
</feature>
<evidence type="ECO:0000256" key="2">
    <source>
        <dbReference type="SAM" id="MobiDB-lite"/>
    </source>
</evidence>
<dbReference type="Pfam" id="PF15456">
    <property type="entry name" value="Uds1"/>
    <property type="match status" value="1"/>
</dbReference>
<feature type="coiled-coil region" evidence="1">
    <location>
        <begin position="817"/>
        <end position="851"/>
    </location>
</feature>
<feature type="compositionally biased region" description="Polar residues" evidence="2">
    <location>
        <begin position="297"/>
        <end position="321"/>
    </location>
</feature>
<dbReference type="OrthoDB" id="5569911at2759"/>
<dbReference type="EMBL" id="BFAD01000002">
    <property type="protein sequence ID" value="GBE79855.1"/>
    <property type="molecule type" value="Genomic_DNA"/>
</dbReference>
<dbReference type="RefSeq" id="XP_027610768.1">
    <property type="nucleotide sequence ID" value="XM_027754967.1"/>
</dbReference>
<feature type="region of interest" description="Disordered" evidence="2">
    <location>
        <begin position="290"/>
        <end position="331"/>
    </location>
</feature>
<accession>A0A401GCH7</accession>
<gene>
    <name evidence="4" type="ORF">SCP_0210570</name>
</gene>